<reference evidence="2" key="1">
    <citation type="journal article" date="2019" name="Int. J. Syst. Evol. Microbiol.">
        <title>The Global Catalogue of Microorganisms (GCM) 10K type strain sequencing project: providing services to taxonomists for standard genome sequencing and annotation.</title>
        <authorList>
            <consortium name="The Broad Institute Genomics Platform"/>
            <consortium name="The Broad Institute Genome Sequencing Center for Infectious Disease"/>
            <person name="Wu L."/>
            <person name="Ma J."/>
        </authorList>
    </citation>
    <scope>NUCLEOTIDE SEQUENCE [LARGE SCALE GENOMIC DNA]</scope>
    <source>
        <strain evidence="2">KCTC 52204</strain>
    </source>
</reference>
<organism evidence="1 2">
    <name type="scientific">Kaistella montana</name>
    <dbReference type="NCBI Taxonomy" id="1849733"/>
    <lineage>
        <taxon>Bacteria</taxon>
        <taxon>Pseudomonadati</taxon>
        <taxon>Bacteroidota</taxon>
        <taxon>Flavobacteriia</taxon>
        <taxon>Flavobacteriales</taxon>
        <taxon>Weeksellaceae</taxon>
        <taxon>Chryseobacterium group</taxon>
        <taxon>Kaistella</taxon>
    </lineage>
</organism>
<protein>
    <submittedName>
        <fullName evidence="1">Uncharacterized protein</fullName>
    </submittedName>
</protein>
<keyword evidence="2" id="KW-1185">Reference proteome</keyword>
<evidence type="ECO:0000313" key="2">
    <source>
        <dbReference type="Proteomes" id="UP001597394"/>
    </source>
</evidence>
<name>A0ABW5KC01_9FLAO</name>
<evidence type="ECO:0000313" key="1">
    <source>
        <dbReference type="EMBL" id="MFD2545320.1"/>
    </source>
</evidence>
<dbReference type="RefSeq" id="WP_255929337.1">
    <property type="nucleotide sequence ID" value="NZ_JANFQP010000002.1"/>
</dbReference>
<dbReference type="Proteomes" id="UP001597394">
    <property type="component" value="Unassembled WGS sequence"/>
</dbReference>
<comment type="caution">
    <text evidence="1">The sequence shown here is derived from an EMBL/GenBank/DDBJ whole genome shotgun (WGS) entry which is preliminary data.</text>
</comment>
<sequence>MNKTLLVVLLAIISLYCQAQKVDKYNLGFESQKDEMMLADGWFVVV</sequence>
<proteinExistence type="predicted"/>
<gene>
    <name evidence="1" type="ORF">ACFSO8_07590</name>
</gene>
<accession>A0ABW5KC01</accession>
<dbReference type="EMBL" id="JBHULG010000002">
    <property type="protein sequence ID" value="MFD2545320.1"/>
    <property type="molecule type" value="Genomic_DNA"/>
</dbReference>